<sequence length="408" mass="44869">MRQTLPVWSLRTDILFEFRQISASDSFVILVLTAGFGDGHNTAAFSTAEALRRLCPGEDVQTCDLISEVQPRIATVLKNLYQQAITHFPSGWRLVYRMLEKSDVDPQDSAWLAPLVRGLREKIETLQPRLIISTYPLYAALMDALRKQHVPLPRLVTIITDSISVHRIWLMQPSDLYCVADAETHEVVEKLGIPANKVTITGFPVSLQFTETLPPGATQPGVQRILYLPSTTGRRVATTLAALKPLLEAGVKLTIPVGKHSSRLYHVLRKFTDAMPQARVEIIGWTNRIPELLRTHDVVICKAGGAILHEVLAARIPAVIDYVVPGQEEGNAEMLLSRNCAYRTFTSKETGEAVAKVLANGGKVGRQMQANMLAISVPDAAIRTAQIALEMASPLATKESLSATKQEA</sequence>
<evidence type="ECO:0000256" key="1">
    <source>
        <dbReference type="ARBA" id="ARBA00006962"/>
    </source>
</evidence>
<accession>A0A7W7YIU4</accession>
<feature type="domain" description="Diacylglycerol glucosyltransferase N-terminal" evidence="4">
    <location>
        <begin position="40"/>
        <end position="205"/>
    </location>
</feature>
<dbReference type="Proteomes" id="UP000534294">
    <property type="component" value="Unassembled WGS sequence"/>
</dbReference>
<name>A0A7W7YIU4_9BACT</name>
<dbReference type="EC" id="2.4.1.315" evidence="5"/>
<organism evidence="5 6">
    <name type="scientific">Prosthecobacter dejongeii</name>
    <dbReference type="NCBI Taxonomy" id="48465"/>
    <lineage>
        <taxon>Bacteria</taxon>
        <taxon>Pseudomonadati</taxon>
        <taxon>Verrucomicrobiota</taxon>
        <taxon>Verrucomicrobiia</taxon>
        <taxon>Verrucomicrobiales</taxon>
        <taxon>Verrucomicrobiaceae</taxon>
        <taxon>Prosthecobacter</taxon>
    </lineage>
</organism>
<keyword evidence="3 5" id="KW-0808">Transferase</keyword>
<dbReference type="GO" id="GO:0016758">
    <property type="term" value="F:hexosyltransferase activity"/>
    <property type="evidence" value="ECO:0007669"/>
    <property type="project" value="InterPro"/>
</dbReference>
<dbReference type="PANTHER" id="PTHR43025">
    <property type="entry name" value="MONOGALACTOSYLDIACYLGLYCEROL SYNTHASE"/>
    <property type="match status" value="1"/>
</dbReference>
<reference evidence="5 6" key="1">
    <citation type="submission" date="2020-08" db="EMBL/GenBank/DDBJ databases">
        <title>Genomic Encyclopedia of Type Strains, Phase IV (KMG-IV): sequencing the most valuable type-strain genomes for metagenomic binning, comparative biology and taxonomic classification.</title>
        <authorList>
            <person name="Goeker M."/>
        </authorList>
    </citation>
    <scope>NUCLEOTIDE SEQUENCE [LARGE SCALE GENOMIC DNA]</scope>
    <source>
        <strain evidence="5 6">DSM 12251</strain>
    </source>
</reference>
<gene>
    <name evidence="5" type="ORF">HNQ64_001136</name>
</gene>
<dbReference type="InterPro" id="IPR050519">
    <property type="entry name" value="Glycosyltransf_28_UgtP"/>
</dbReference>
<evidence type="ECO:0000313" key="5">
    <source>
        <dbReference type="EMBL" id="MBB5036894.1"/>
    </source>
</evidence>
<proteinExistence type="inferred from homology"/>
<protein>
    <submittedName>
        <fullName evidence="5">Processive 1,2-diacylglycerol beta-glucosyltransferase</fullName>
        <ecNumber evidence="5">2.4.1.315</ecNumber>
    </submittedName>
</protein>
<evidence type="ECO:0000256" key="3">
    <source>
        <dbReference type="ARBA" id="ARBA00022679"/>
    </source>
</evidence>
<comment type="similarity">
    <text evidence="1">Belongs to the glycosyltransferase 28 family.</text>
</comment>
<evidence type="ECO:0000313" key="6">
    <source>
        <dbReference type="Proteomes" id="UP000534294"/>
    </source>
</evidence>
<comment type="caution">
    <text evidence="5">The sequence shown here is derived from an EMBL/GenBank/DDBJ whole genome shotgun (WGS) entry which is preliminary data.</text>
</comment>
<evidence type="ECO:0000256" key="2">
    <source>
        <dbReference type="ARBA" id="ARBA00022676"/>
    </source>
</evidence>
<dbReference type="InterPro" id="IPR009695">
    <property type="entry name" value="Diacylglyc_glucosyltr_N"/>
</dbReference>
<dbReference type="GO" id="GO:0009247">
    <property type="term" value="P:glycolipid biosynthetic process"/>
    <property type="evidence" value="ECO:0007669"/>
    <property type="project" value="InterPro"/>
</dbReference>
<keyword evidence="2 5" id="KW-0328">Glycosyltransferase</keyword>
<evidence type="ECO:0000259" key="4">
    <source>
        <dbReference type="Pfam" id="PF06925"/>
    </source>
</evidence>
<dbReference type="PANTHER" id="PTHR43025:SF3">
    <property type="entry name" value="MONOGALACTOSYLDIACYLGLYCEROL SYNTHASE 1, CHLOROPLASTIC"/>
    <property type="match status" value="1"/>
</dbReference>
<dbReference type="SUPFAM" id="SSF53756">
    <property type="entry name" value="UDP-Glycosyltransferase/glycogen phosphorylase"/>
    <property type="match status" value="1"/>
</dbReference>
<dbReference type="Gene3D" id="3.40.50.2000">
    <property type="entry name" value="Glycogen Phosphorylase B"/>
    <property type="match status" value="1"/>
</dbReference>
<dbReference type="EMBL" id="JACHIF010000002">
    <property type="protein sequence ID" value="MBB5036894.1"/>
    <property type="molecule type" value="Genomic_DNA"/>
</dbReference>
<dbReference type="AlphaFoldDB" id="A0A7W7YIU4"/>
<keyword evidence="6" id="KW-1185">Reference proteome</keyword>
<dbReference type="GO" id="GO:0016020">
    <property type="term" value="C:membrane"/>
    <property type="evidence" value="ECO:0007669"/>
    <property type="project" value="GOC"/>
</dbReference>
<dbReference type="Pfam" id="PF06925">
    <property type="entry name" value="MGDG_synth"/>
    <property type="match status" value="1"/>
</dbReference>